<dbReference type="RefSeq" id="WP_139209978.1">
    <property type="nucleotide sequence ID" value="NZ_FOCM01000002.1"/>
</dbReference>
<keyword evidence="2" id="KW-1185">Reference proteome</keyword>
<evidence type="ECO:0000313" key="1">
    <source>
        <dbReference type="EMBL" id="SEN01472.1"/>
    </source>
</evidence>
<dbReference type="EMBL" id="FOCM01000002">
    <property type="protein sequence ID" value="SEN01472.1"/>
    <property type="molecule type" value="Genomic_DNA"/>
</dbReference>
<dbReference type="AlphaFoldDB" id="A0A1H8D2T4"/>
<reference evidence="2" key="1">
    <citation type="submission" date="2016-10" db="EMBL/GenBank/DDBJ databases">
        <authorList>
            <person name="Varghese N."/>
            <person name="Submissions S."/>
        </authorList>
    </citation>
    <scope>NUCLEOTIDE SEQUENCE [LARGE SCALE GENOMIC DNA]</scope>
    <source>
        <strain evidence="2">DSM 26893</strain>
    </source>
</reference>
<name>A0A1H8D2T4_9RHOB</name>
<gene>
    <name evidence="1" type="ORF">SAMN04488011_102176</name>
</gene>
<dbReference type="OrthoDB" id="7059994at2"/>
<accession>A0A1H8D2T4</accession>
<proteinExistence type="predicted"/>
<organism evidence="1 2">
    <name type="scientific">Palleronia pelagia</name>
    <dbReference type="NCBI Taxonomy" id="387096"/>
    <lineage>
        <taxon>Bacteria</taxon>
        <taxon>Pseudomonadati</taxon>
        <taxon>Pseudomonadota</taxon>
        <taxon>Alphaproteobacteria</taxon>
        <taxon>Rhodobacterales</taxon>
        <taxon>Roseobacteraceae</taxon>
        <taxon>Palleronia</taxon>
    </lineage>
</organism>
<evidence type="ECO:0000313" key="2">
    <source>
        <dbReference type="Proteomes" id="UP000199372"/>
    </source>
</evidence>
<dbReference type="Proteomes" id="UP000199372">
    <property type="component" value="Unassembled WGS sequence"/>
</dbReference>
<sequence>MDNPEFFFISQDVNPDHEATNDLVWELLETLHQRGGLPLGKDKGATLNRHRACLAANFLSAVRRMQKTGKRNFIFRGNRNHWHNRTQIGSKVILRFRKALVESGVLIKVRGHYNDSDGFGFDSKAELFEVSESLLCKVASTELSFTNCNYLNPVTATVRRNKSKDTQTVAVDESSPIYQQFIELRDWHAAMPLVTPEGAELGYGKRSFNSYDQDVGGRYQCAYTNEPATERAKYTLNGERIVEVDVSACNPTILTAMTGKVHPSWWEREVLNPYETLITEDFTKTEIKDMIVRLIGAGKARKQAGFPDYEMGLAEVSSKNSKGEPTRFRGTKRYKELLEHLRRMLPCLNDLKRDALDSNTLSFHESEIMTRLAHGRMYMGRPTYILHDGVIVPESEAPAVAHQLRVTFEGYCDSMGWPLLIRPSVTQERGKETVANRLPMFITERS</sequence>
<protein>
    <submittedName>
        <fullName evidence="1">Uncharacterized protein</fullName>
    </submittedName>
</protein>